<accession>I4YYL6</accession>
<dbReference type="Proteomes" id="UP000003947">
    <property type="component" value="Unassembled WGS sequence"/>
</dbReference>
<dbReference type="STRING" id="864069.MicloDRAFT_00015290"/>
<evidence type="ECO:0000313" key="1">
    <source>
        <dbReference type="EMBL" id="EIM29058.1"/>
    </source>
</evidence>
<evidence type="ECO:0000313" key="2">
    <source>
        <dbReference type="Proteomes" id="UP000003947"/>
    </source>
</evidence>
<protein>
    <submittedName>
        <fullName evidence="1">Uncharacterized protein</fullName>
    </submittedName>
</protein>
<organism evidence="1 2">
    <name type="scientific">Microvirga lotononidis</name>
    <dbReference type="NCBI Taxonomy" id="864069"/>
    <lineage>
        <taxon>Bacteria</taxon>
        <taxon>Pseudomonadati</taxon>
        <taxon>Pseudomonadota</taxon>
        <taxon>Alphaproteobacteria</taxon>
        <taxon>Hyphomicrobiales</taxon>
        <taxon>Methylobacteriaceae</taxon>
        <taxon>Microvirga</taxon>
    </lineage>
</organism>
<sequence>MPNMARVFPPCGGGLEHFSVKWIRFTVKNAAGKEER</sequence>
<name>I4YYL6_9HYPH</name>
<dbReference type="HOGENOM" id="CLU_3357101_0_0_5"/>
<proteinExistence type="predicted"/>
<reference evidence="1 2" key="1">
    <citation type="submission" date="2012-02" db="EMBL/GenBank/DDBJ databases">
        <title>Improved High-Quality Draft sequence of Microvirga sp. WSM3557.</title>
        <authorList>
            <consortium name="US DOE Joint Genome Institute"/>
            <person name="Lucas S."/>
            <person name="Han J."/>
            <person name="Lapidus A."/>
            <person name="Cheng J.-F."/>
            <person name="Goodwin L."/>
            <person name="Pitluck S."/>
            <person name="Peters L."/>
            <person name="Zhang X."/>
            <person name="Detter J.C."/>
            <person name="Han C."/>
            <person name="Tapia R."/>
            <person name="Land M."/>
            <person name="Hauser L."/>
            <person name="Kyrpides N."/>
            <person name="Ivanova N."/>
            <person name="Pagani I."/>
            <person name="Brau L."/>
            <person name="Yates R."/>
            <person name="O'Hara G."/>
            <person name="Rui T."/>
            <person name="Howieson J."/>
            <person name="Reeve W."/>
            <person name="Woyke T."/>
        </authorList>
    </citation>
    <scope>NUCLEOTIDE SEQUENCE [LARGE SCALE GENOMIC DNA]</scope>
    <source>
        <strain evidence="1 2">WSM3557</strain>
    </source>
</reference>
<dbReference type="AlphaFoldDB" id="I4YYL6"/>
<dbReference type="EMBL" id="JH660641">
    <property type="protein sequence ID" value="EIM29058.1"/>
    <property type="molecule type" value="Genomic_DNA"/>
</dbReference>
<keyword evidence="2" id="KW-1185">Reference proteome</keyword>
<gene>
    <name evidence="1" type="ORF">MicloDRAFT_00015290</name>
</gene>